<keyword evidence="14" id="KW-0175">Coiled coil</keyword>
<proteinExistence type="predicted"/>
<dbReference type="InterPro" id="IPR001789">
    <property type="entry name" value="Sig_transdc_resp-reg_receiver"/>
</dbReference>
<keyword evidence="8 19" id="KW-0067">ATP-binding</keyword>
<comment type="caution">
    <text evidence="19">The sequence shown here is derived from an EMBL/GenBank/DDBJ whole genome shotgun (WGS) entry which is preliminary data.</text>
</comment>
<keyword evidence="9 15" id="KW-1133">Transmembrane helix</keyword>
<feature type="transmembrane region" description="Helical" evidence="15">
    <location>
        <begin position="187"/>
        <end position="205"/>
    </location>
</feature>
<feature type="modified residue" description="Phosphohistidine" evidence="12">
    <location>
        <position position="675"/>
    </location>
</feature>
<dbReference type="Gene3D" id="1.20.120.160">
    <property type="entry name" value="HPT domain"/>
    <property type="match status" value="1"/>
</dbReference>
<dbReference type="InterPro" id="IPR036097">
    <property type="entry name" value="HisK_dim/P_sf"/>
</dbReference>
<dbReference type="Proteomes" id="UP001155483">
    <property type="component" value="Unassembled WGS sequence"/>
</dbReference>
<dbReference type="AlphaFoldDB" id="A0A9X3B9U4"/>
<dbReference type="GO" id="GO:0005886">
    <property type="term" value="C:plasma membrane"/>
    <property type="evidence" value="ECO:0007669"/>
    <property type="project" value="UniProtKB-SubCell"/>
</dbReference>
<evidence type="ECO:0000256" key="1">
    <source>
        <dbReference type="ARBA" id="ARBA00000085"/>
    </source>
</evidence>
<dbReference type="InterPro" id="IPR036641">
    <property type="entry name" value="HPT_dom_sf"/>
</dbReference>
<evidence type="ECO:0000256" key="14">
    <source>
        <dbReference type="SAM" id="Coils"/>
    </source>
</evidence>
<dbReference type="Pfam" id="PF02518">
    <property type="entry name" value="HATPase_c"/>
    <property type="match status" value="1"/>
</dbReference>
<dbReference type="Pfam" id="PF00072">
    <property type="entry name" value="Response_reg"/>
    <property type="match status" value="1"/>
</dbReference>
<evidence type="ECO:0000256" key="10">
    <source>
        <dbReference type="ARBA" id="ARBA00023012"/>
    </source>
</evidence>
<keyword evidence="10" id="KW-0902">Two-component regulatory system</keyword>
<evidence type="ECO:0000259" key="18">
    <source>
        <dbReference type="PROSITE" id="PS50894"/>
    </source>
</evidence>
<evidence type="ECO:0000259" key="16">
    <source>
        <dbReference type="PROSITE" id="PS50109"/>
    </source>
</evidence>
<dbReference type="PANTHER" id="PTHR45339:SF1">
    <property type="entry name" value="HYBRID SIGNAL TRANSDUCTION HISTIDINE KINASE J"/>
    <property type="match status" value="1"/>
</dbReference>
<name>A0A9X3B9U4_9BACT</name>
<dbReference type="SMART" id="SM00388">
    <property type="entry name" value="HisKA"/>
    <property type="match status" value="1"/>
</dbReference>
<keyword evidence="6 15" id="KW-0812">Transmembrane</keyword>
<evidence type="ECO:0000256" key="11">
    <source>
        <dbReference type="ARBA" id="ARBA00023136"/>
    </source>
</evidence>
<evidence type="ECO:0000256" key="7">
    <source>
        <dbReference type="ARBA" id="ARBA00022741"/>
    </source>
</evidence>
<dbReference type="SUPFAM" id="SSF52172">
    <property type="entry name" value="CheY-like"/>
    <property type="match status" value="1"/>
</dbReference>
<evidence type="ECO:0000256" key="9">
    <source>
        <dbReference type="ARBA" id="ARBA00022989"/>
    </source>
</evidence>
<dbReference type="RefSeq" id="WP_279299204.1">
    <property type="nucleotide sequence ID" value="NZ_JAOTIF010000023.1"/>
</dbReference>
<dbReference type="InterPro" id="IPR008207">
    <property type="entry name" value="Sig_transdc_His_kin_Hpt_dom"/>
</dbReference>
<evidence type="ECO:0000256" key="4">
    <source>
        <dbReference type="ARBA" id="ARBA00022475"/>
    </source>
</evidence>
<dbReference type="Pfam" id="PF00512">
    <property type="entry name" value="HisKA"/>
    <property type="match status" value="1"/>
</dbReference>
<dbReference type="SUPFAM" id="SSF55874">
    <property type="entry name" value="ATPase domain of HSP90 chaperone/DNA topoisomerase II/histidine kinase"/>
    <property type="match status" value="1"/>
</dbReference>
<keyword evidence="20" id="KW-1185">Reference proteome</keyword>
<protein>
    <recommendedName>
        <fullName evidence="3">histidine kinase</fullName>
        <ecNumber evidence="3">2.7.13.3</ecNumber>
    </recommendedName>
</protein>
<evidence type="ECO:0000256" key="15">
    <source>
        <dbReference type="SAM" id="Phobius"/>
    </source>
</evidence>
<dbReference type="CDD" id="cd00082">
    <property type="entry name" value="HisKA"/>
    <property type="match status" value="1"/>
</dbReference>
<feature type="modified residue" description="4-aspartylphosphate" evidence="13">
    <location>
        <position position="534"/>
    </location>
</feature>
<dbReference type="Gene3D" id="1.10.287.130">
    <property type="match status" value="1"/>
</dbReference>
<dbReference type="EMBL" id="JAOTIF010000023">
    <property type="protein sequence ID" value="MCU7551766.1"/>
    <property type="molecule type" value="Genomic_DNA"/>
</dbReference>
<comment type="subcellular location">
    <subcellularLocation>
        <location evidence="2">Cell membrane</location>
        <topology evidence="2">Multi-pass membrane protein</topology>
    </subcellularLocation>
</comment>
<comment type="catalytic activity">
    <reaction evidence="1">
        <text>ATP + protein L-histidine = ADP + protein N-phospho-L-histidine.</text>
        <dbReference type="EC" id="2.7.13.3"/>
    </reaction>
</comment>
<dbReference type="PROSITE" id="PS50109">
    <property type="entry name" value="HIS_KIN"/>
    <property type="match status" value="1"/>
</dbReference>
<feature type="domain" description="Response regulatory" evidence="17">
    <location>
        <begin position="485"/>
        <end position="600"/>
    </location>
</feature>
<keyword evidence="4" id="KW-1003">Cell membrane</keyword>
<dbReference type="InterPro" id="IPR003661">
    <property type="entry name" value="HisK_dim/P_dom"/>
</dbReference>
<evidence type="ECO:0000313" key="20">
    <source>
        <dbReference type="Proteomes" id="UP001155483"/>
    </source>
</evidence>
<dbReference type="Pfam" id="PF05227">
    <property type="entry name" value="CHASE3"/>
    <property type="match status" value="1"/>
</dbReference>
<dbReference type="PRINTS" id="PR00344">
    <property type="entry name" value="BCTRLSENSOR"/>
</dbReference>
<organism evidence="19 20">
    <name type="scientific">Paraflavisolibacter caeni</name>
    <dbReference type="NCBI Taxonomy" id="2982496"/>
    <lineage>
        <taxon>Bacteria</taxon>
        <taxon>Pseudomonadati</taxon>
        <taxon>Bacteroidota</taxon>
        <taxon>Chitinophagia</taxon>
        <taxon>Chitinophagales</taxon>
        <taxon>Chitinophagaceae</taxon>
        <taxon>Paraflavisolibacter</taxon>
    </lineage>
</organism>
<dbReference type="CDD" id="cd17546">
    <property type="entry name" value="REC_hyHK_CKI1_RcsC-like"/>
    <property type="match status" value="1"/>
</dbReference>
<dbReference type="InterPro" id="IPR011006">
    <property type="entry name" value="CheY-like_superfamily"/>
</dbReference>
<accession>A0A9X3B9U4</accession>
<reference evidence="19" key="1">
    <citation type="submission" date="2022-09" db="EMBL/GenBank/DDBJ databases">
        <authorList>
            <person name="Yuan C."/>
            <person name="Ke Z."/>
        </authorList>
    </citation>
    <scope>NUCLEOTIDE SEQUENCE</scope>
    <source>
        <strain evidence="19">LB-8</strain>
    </source>
</reference>
<dbReference type="EC" id="2.7.13.3" evidence="3"/>
<dbReference type="SMART" id="SM00448">
    <property type="entry name" value="REC"/>
    <property type="match status" value="1"/>
</dbReference>
<sequence>MATNRLIYFIVAAFIAGNLILIFIKYNSDKNIDKLIDDNEKLLDEFSVNNQLKTMERDVVLVESKVRGTVATNDTAYMEGVELQMAKVKSDLDDLQKIKDEDSAEEYIDQLDILVREKLRFNDQVLDVYTKEGKKAAEAILITQRGKRFTDSILLLTQKISNVRQNTLSRLSQVIDDRVKQMQRLDTFLIVFVLISAAVLFWYILSTIRIQSHLIQQVSDSEKKVKEAAKVKENFLANMSHEIRTPLNAILGFTNLLQRKDLDRESASYIQTIQRSGENLLAIINDILDLSKIEAGMLRIERAPFSLRGLVHSIDAMFRTKADEKGIQFFTHVDESLPDRLEGDATRLTQILVNLIGNAIKFTAKGKVAISIRNKGIEADIVTVEIEVNDTGIGIQREKLEYIFERFQQADDAVTREYGGTGLGLSIVKELVALQQGSIHAESEPGKGATFYLIIPYRISGEQFPSDNTVNTQIDTEPAVLQNINVLIVEDNEVNQTLLQHLFRNWQVKFEIANNGIEAIEKLRANVYDLILMDIQMPQMDGYTATRQIRNHLKLNTPIVAMTAHAMAGEREKCLSYGMNEYISKPIQEEQLRKLITQFYSLETIIAPETEMVDAPIHHTYQYINLAYMKAVSAGNKEYEEDVTAQFIKAVPQELAALEKAVELNDTGSLRRIAHNLKTTISVMGLNETLQAYLDGIENGEGNEQLLKENVENVKRICSNALPEAKHYLASIRS</sequence>
<evidence type="ECO:0000256" key="5">
    <source>
        <dbReference type="ARBA" id="ARBA00022553"/>
    </source>
</evidence>
<dbReference type="PANTHER" id="PTHR45339">
    <property type="entry name" value="HYBRID SIGNAL TRANSDUCTION HISTIDINE KINASE J"/>
    <property type="match status" value="1"/>
</dbReference>
<keyword evidence="5 13" id="KW-0597">Phosphoprotein</keyword>
<feature type="domain" description="Histidine kinase" evidence="16">
    <location>
        <begin position="238"/>
        <end position="459"/>
    </location>
</feature>
<dbReference type="InterPro" id="IPR005467">
    <property type="entry name" value="His_kinase_dom"/>
</dbReference>
<dbReference type="SUPFAM" id="SSF47226">
    <property type="entry name" value="Histidine-containing phosphotransfer domain, HPT domain"/>
    <property type="match status" value="1"/>
</dbReference>
<evidence type="ECO:0000256" key="3">
    <source>
        <dbReference type="ARBA" id="ARBA00012438"/>
    </source>
</evidence>
<dbReference type="InterPro" id="IPR007891">
    <property type="entry name" value="CHASE3"/>
</dbReference>
<dbReference type="CDD" id="cd16922">
    <property type="entry name" value="HATPase_EvgS-ArcB-TorS-like"/>
    <property type="match status" value="1"/>
</dbReference>
<feature type="coiled-coil region" evidence="14">
    <location>
        <begin position="78"/>
        <end position="105"/>
    </location>
</feature>
<evidence type="ECO:0000256" key="6">
    <source>
        <dbReference type="ARBA" id="ARBA00022692"/>
    </source>
</evidence>
<dbReference type="InterPro" id="IPR036890">
    <property type="entry name" value="HATPase_C_sf"/>
</dbReference>
<dbReference type="InterPro" id="IPR003594">
    <property type="entry name" value="HATPase_dom"/>
</dbReference>
<evidence type="ECO:0000256" key="2">
    <source>
        <dbReference type="ARBA" id="ARBA00004651"/>
    </source>
</evidence>
<gene>
    <name evidence="19" type="ORF">OCK74_21775</name>
</gene>
<evidence type="ECO:0000256" key="12">
    <source>
        <dbReference type="PROSITE-ProRule" id="PRU00110"/>
    </source>
</evidence>
<dbReference type="GO" id="GO:0000155">
    <property type="term" value="F:phosphorelay sensor kinase activity"/>
    <property type="evidence" value="ECO:0007669"/>
    <property type="project" value="InterPro"/>
</dbReference>
<dbReference type="SUPFAM" id="SSF47384">
    <property type="entry name" value="Homodimeric domain of signal transducing histidine kinase"/>
    <property type="match status" value="1"/>
</dbReference>
<dbReference type="PROSITE" id="PS50894">
    <property type="entry name" value="HPT"/>
    <property type="match status" value="1"/>
</dbReference>
<evidence type="ECO:0000259" key="17">
    <source>
        <dbReference type="PROSITE" id="PS50110"/>
    </source>
</evidence>
<dbReference type="Gene3D" id="3.30.565.10">
    <property type="entry name" value="Histidine kinase-like ATPase, C-terminal domain"/>
    <property type="match status" value="1"/>
</dbReference>
<feature type="domain" description="HPt" evidence="18">
    <location>
        <begin position="636"/>
        <end position="732"/>
    </location>
</feature>
<evidence type="ECO:0000256" key="8">
    <source>
        <dbReference type="ARBA" id="ARBA00022840"/>
    </source>
</evidence>
<dbReference type="PROSITE" id="PS50110">
    <property type="entry name" value="RESPONSE_REGULATORY"/>
    <property type="match status" value="1"/>
</dbReference>
<reference evidence="19" key="2">
    <citation type="submission" date="2023-04" db="EMBL/GenBank/DDBJ databases">
        <title>Paracnuella aquatica gen. nov., sp. nov., a member of the family Chitinophagaceae isolated from a hot spring.</title>
        <authorList>
            <person name="Wang C."/>
        </authorList>
    </citation>
    <scope>NUCLEOTIDE SEQUENCE</scope>
    <source>
        <strain evidence="19">LB-8</strain>
    </source>
</reference>
<dbReference type="Gene3D" id="3.40.50.2300">
    <property type="match status" value="1"/>
</dbReference>
<evidence type="ECO:0000256" key="13">
    <source>
        <dbReference type="PROSITE-ProRule" id="PRU00169"/>
    </source>
</evidence>
<dbReference type="GO" id="GO:0005524">
    <property type="term" value="F:ATP binding"/>
    <property type="evidence" value="ECO:0007669"/>
    <property type="project" value="UniProtKB-KW"/>
</dbReference>
<dbReference type="FunFam" id="3.30.565.10:FF:000010">
    <property type="entry name" value="Sensor histidine kinase RcsC"/>
    <property type="match status" value="1"/>
</dbReference>
<keyword evidence="7" id="KW-0547">Nucleotide-binding</keyword>
<dbReference type="SMART" id="SM00387">
    <property type="entry name" value="HATPase_c"/>
    <property type="match status" value="1"/>
</dbReference>
<dbReference type="InterPro" id="IPR004358">
    <property type="entry name" value="Sig_transdc_His_kin-like_C"/>
</dbReference>
<keyword evidence="11 15" id="KW-0472">Membrane</keyword>
<evidence type="ECO:0000313" key="19">
    <source>
        <dbReference type="EMBL" id="MCU7551766.1"/>
    </source>
</evidence>
<feature type="transmembrane region" description="Helical" evidence="15">
    <location>
        <begin position="6"/>
        <end position="24"/>
    </location>
</feature>